<feature type="region of interest" description="Disordered" evidence="2">
    <location>
        <begin position="317"/>
        <end position="351"/>
    </location>
</feature>
<dbReference type="InterPro" id="IPR003615">
    <property type="entry name" value="HNH_nuc"/>
</dbReference>
<dbReference type="RefSeq" id="WP_115922231.1">
    <property type="nucleotide sequence ID" value="NZ_QTUA01000001.1"/>
</dbReference>
<feature type="region of interest" description="Disordered" evidence="2">
    <location>
        <begin position="1"/>
        <end position="33"/>
    </location>
</feature>
<evidence type="ECO:0000256" key="2">
    <source>
        <dbReference type="SAM" id="MobiDB-lite"/>
    </source>
</evidence>
<reference evidence="4 5" key="1">
    <citation type="submission" date="2018-08" db="EMBL/GenBank/DDBJ databases">
        <title>Sequencing the genomes of 1000 actinobacteria strains.</title>
        <authorList>
            <person name="Klenk H.-P."/>
        </authorList>
    </citation>
    <scope>NUCLEOTIDE SEQUENCE [LARGE SCALE GENOMIC DNA]</scope>
    <source>
        <strain evidence="4 5">DSM 22967</strain>
    </source>
</reference>
<dbReference type="Gene3D" id="1.10.30.50">
    <property type="match status" value="1"/>
</dbReference>
<feature type="domain" description="HNH nuclease" evidence="3">
    <location>
        <begin position="445"/>
        <end position="497"/>
    </location>
</feature>
<dbReference type="AlphaFoldDB" id="A0A3D9UL74"/>
<evidence type="ECO:0000313" key="4">
    <source>
        <dbReference type="EMBL" id="REF30212.1"/>
    </source>
</evidence>
<feature type="compositionally biased region" description="Basic and acidic residues" evidence="2">
    <location>
        <begin position="342"/>
        <end position="351"/>
    </location>
</feature>
<feature type="compositionally biased region" description="Basic and acidic residues" evidence="2">
    <location>
        <begin position="7"/>
        <end position="28"/>
    </location>
</feature>
<dbReference type="InterPro" id="IPR002711">
    <property type="entry name" value="HNH"/>
</dbReference>
<dbReference type="CDD" id="cd00085">
    <property type="entry name" value="HNHc"/>
    <property type="match status" value="1"/>
</dbReference>
<dbReference type="Proteomes" id="UP000256253">
    <property type="component" value="Unassembled WGS sequence"/>
</dbReference>
<comment type="caution">
    <text evidence="4">The sequence shown here is derived from an EMBL/GenBank/DDBJ whole genome shotgun (WGS) entry which is preliminary data.</text>
</comment>
<dbReference type="GO" id="GO:0004519">
    <property type="term" value="F:endonuclease activity"/>
    <property type="evidence" value="ECO:0007669"/>
    <property type="project" value="UniProtKB-KW"/>
</dbReference>
<feature type="region of interest" description="Disordered" evidence="2">
    <location>
        <begin position="135"/>
        <end position="178"/>
    </location>
</feature>
<dbReference type="GO" id="GO:0008270">
    <property type="term" value="F:zinc ion binding"/>
    <property type="evidence" value="ECO:0007669"/>
    <property type="project" value="InterPro"/>
</dbReference>
<keyword evidence="4" id="KW-0540">Nuclease</keyword>
<dbReference type="InterPro" id="IPR003870">
    <property type="entry name" value="DUF222"/>
</dbReference>
<evidence type="ECO:0000259" key="3">
    <source>
        <dbReference type="SMART" id="SM00507"/>
    </source>
</evidence>
<dbReference type="OrthoDB" id="4857724at2"/>
<dbReference type="Pfam" id="PF02720">
    <property type="entry name" value="DUF222"/>
    <property type="match status" value="1"/>
</dbReference>
<dbReference type="EMBL" id="QTUA01000001">
    <property type="protein sequence ID" value="REF30212.1"/>
    <property type="molecule type" value="Genomic_DNA"/>
</dbReference>
<proteinExistence type="inferred from homology"/>
<feature type="compositionally biased region" description="Low complexity" evidence="2">
    <location>
        <begin position="147"/>
        <end position="157"/>
    </location>
</feature>
<protein>
    <submittedName>
        <fullName evidence="4">HNH endonuclease</fullName>
    </submittedName>
</protein>
<name>A0A3D9UL74_9MICO</name>
<evidence type="ECO:0000256" key="1">
    <source>
        <dbReference type="ARBA" id="ARBA00023450"/>
    </source>
</evidence>
<gene>
    <name evidence="4" type="ORF">DFJ65_1206</name>
</gene>
<keyword evidence="4" id="KW-0255">Endonuclease</keyword>
<dbReference type="SMART" id="SM00507">
    <property type="entry name" value="HNHc"/>
    <property type="match status" value="1"/>
</dbReference>
<keyword evidence="4" id="KW-0378">Hydrolase</keyword>
<dbReference type="Pfam" id="PF01844">
    <property type="entry name" value="HNH"/>
    <property type="match status" value="1"/>
</dbReference>
<comment type="similarity">
    <text evidence="1">Belongs to the Rv1128c/1148c/1588c/1702c/1945/3466 family.</text>
</comment>
<accession>A0A3D9UL74</accession>
<organism evidence="4 5">
    <name type="scientific">Calidifontibacter indicus</name>
    <dbReference type="NCBI Taxonomy" id="419650"/>
    <lineage>
        <taxon>Bacteria</taxon>
        <taxon>Bacillati</taxon>
        <taxon>Actinomycetota</taxon>
        <taxon>Actinomycetes</taxon>
        <taxon>Micrococcales</taxon>
        <taxon>Dermacoccaceae</taxon>
        <taxon>Calidifontibacter</taxon>
    </lineage>
</organism>
<evidence type="ECO:0000313" key="5">
    <source>
        <dbReference type="Proteomes" id="UP000256253"/>
    </source>
</evidence>
<dbReference type="GO" id="GO:0003676">
    <property type="term" value="F:nucleic acid binding"/>
    <property type="evidence" value="ECO:0007669"/>
    <property type="project" value="InterPro"/>
</dbReference>
<keyword evidence="5" id="KW-1185">Reference proteome</keyword>
<sequence length="525" mass="55804">MTPDEGSDQHVDQQRDQHAGEESLDQPRDQALYDSYPGEAAACAALVSDAVAAVSRLARLTGNLTDTELTSVMRSLALVHQQSEATMVAVTSDAIDRGVVYRSTAADATQWVRRLSTGESADALLGAESWSVAGPLVPLDEPATSEGAAEAGDNASDAADDRAGDPTTDEAEAWRSGLEPSHASRIAKLAEAARSPLNQALADAVTSGQVNTTIGKTCLDTIDKIKAVLPKASRDEIYGWLLTLGPGAGAKTVRELTKRILAQYSDEVLDENEDALQKVESLSWSDLPGGMVRFTADLSPDHAEALIHGVQSLAAPSPKSACCDDPHHRHTPDQDGNSQKTGEPDPRTPGKRRADAFLLLLGLGAAAVDNDPEVTHRGSATLVVTIDFLVLTGLLAGLGTTDTGTGVTPDTVRQLACDAGILPMVLGSKNQPLNVGRKRRLVDNELRRAVIHRDKHCTYAGCDRPPVMCEVHHLVPWFQGGETSLTNSALLCDTHHRIAHRDHLTGTATNTSVTWHYQAISTHAA</sequence>
<feature type="compositionally biased region" description="Basic and acidic residues" evidence="2">
    <location>
        <begin position="322"/>
        <end position="333"/>
    </location>
</feature>